<evidence type="ECO:0000313" key="3">
    <source>
        <dbReference type="Proteomes" id="UP000192266"/>
    </source>
</evidence>
<dbReference type="NCBIfam" id="TIGR04183">
    <property type="entry name" value="Por_Secre_tail"/>
    <property type="match status" value="1"/>
</dbReference>
<organism evidence="2 3">
    <name type="scientific">Hymenobacter roseosalivarius DSM 11622</name>
    <dbReference type="NCBI Taxonomy" id="645990"/>
    <lineage>
        <taxon>Bacteria</taxon>
        <taxon>Pseudomonadati</taxon>
        <taxon>Bacteroidota</taxon>
        <taxon>Cytophagia</taxon>
        <taxon>Cytophagales</taxon>
        <taxon>Hymenobacteraceae</taxon>
        <taxon>Hymenobacter</taxon>
    </lineage>
</organism>
<dbReference type="Proteomes" id="UP000192266">
    <property type="component" value="Unassembled WGS sequence"/>
</dbReference>
<gene>
    <name evidence="2" type="ORF">SAMN00120144_4285</name>
</gene>
<dbReference type="Pfam" id="PF18962">
    <property type="entry name" value="Por_Secre_tail"/>
    <property type="match status" value="1"/>
</dbReference>
<sequence length="1048" mass="109966">MLGWAQVSKITVDPDFNNFRSVPVNTPSIAAKILVDAADLGTTPITISVRDFAGTYEISLDNKVFTSGPLTLNLKTAKNGSVSDAVYIRFFPKSGGTVIDYVDFDSNGEHAEVFVSGTGVAPTITPAATNIFFGNVTVNSSSTKSLSISYRNTQGNLTLNVPSGSAFLLSYAGGTPASSVVIPVTSSNTVASRSVDVIFTPTSTISYSSTLQITSPNATTQVVTLNGSGVPQPILTASPTILPDFGAVVVGQTSFTQSFEVKGSFLQGPVTVTAPANGAFKIRTGTTAFSTSEINLTPATDGSIDASVDVVFAPTATGAVSGAITVASTGVASSQVQVSGTGTAVGQPAIVASPTLLDFGTVSSNGSANTLKFTLSATGLTERLVLTPSYIVSGVDTIRNIEFRDTSVPGLFRTRPQAINQVNGNIQTRTIEVNLGGTIANGKFRGSLTLSSAGTQTVVTIEANSTGTQSVIVTSPGAFTQFTTVPNVPSAVQSYQLSGQNLLQPITVTAPLLFQVSKFNDFSDLTDPKATGNSISFAPNKGNDLTPAVNVYVRFYPTTATTVSDGVRNTSAPATGTSIPVSATSVPSIQTADVASIKQVVIYTSKVNETPITVRASRVQRDITISVLQSSNSFNPNNTPQYQLSLDGNTYGSTVVLRPNLDPNSSAVYTVDQPIYVRYNPTYLGVANAVLQYQSGDFSVQTSQSFTANGLITGASIATEPAQTLVAAQQGITRSADGKSATVNFNPVPERSGTATYGEGRLIVASENGVLTNSTSTQPIDGKGYETVNGEYNGKDQGTIAPGFYTVFAGTAVPSTTITGLDPYKTYYFYIYGYNNIDPTQNISVTGAENYLTPTTPTSLVGIKSDGLPPIILPVELVSFTAKLQNNKVNLNWVTASEKNNKGFEIQRSEDAATFSTILFKNGKGTTSNKSIYTAFDEQPLSGISYYRLKQVDNDGKISLSNVVVITNSELVEVAMYPNPTQGVLNIRLPYTSKAGAQVTITDLSGRVVRTENLAANGEVSMNSLRNGTYLVTVNDGAKKVTRRIVKN</sequence>
<dbReference type="EMBL" id="FWWW01000081">
    <property type="protein sequence ID" value="SMB98168.1"/>
    <property type="molecule type" value="Genomic_DNA"/>
</dbReference>
<dbReference type="AlphaFoldDB" id="A0A1W1VXU9"/>
<dbReference type="InterPro" id="IPR013783">
    <property type="entry name" value="Ig-like_fold"/>
</dbReference>
<evidence type="ECO:0000313" key="2">
    <source>
        <dbReference type="EMBL" id="SMB98168.1"/>
    </source>
</evidence>
<reference evidence="2 3" key="1">
    <citation type="submission" date="2017-04" db="EMBL/GenBank/DDBJ databases">
        <authorList>
            <person name="Afonso C.L."/>
            <person name="Miller P.J."/>
            <person name="Scott M.A."/>
            <person name="Spackman E."/>
            <person name="Goraichik I."/>
            <person name="Dimitrov K.M."/>
            <person name="Suarez D.L."/>
            <person name="Swayne D.E."/>
        </authorList>
    </citation>
    <scope>NUCLEOTIDE SEQUENCE [LARGE SCALE GENOMIC DNA]</scope>
    <source>
        <strain evidence="2 3">DSM 11622</strain>
    </source>
</reference>
<name>A0A1W1VXU9_9BACT</name>
<dbReference type="STRING" id="645990.SAMN00120144_4285"/>
<proteinExistence type="predicted"/>
<accession>A0A1W1VXU9</accession>
<feature type="domain" description="Secretion system C-terminal sorting" evidence="1">
    <location>
        <begin position="976"/>
        <end position="1046"/>
    </location>
</feature>
<evidence type="ECO:0000259" key="1">
    <source>
        <dbReference type="Pfam" id="PF18962"/>
    </source>
</evidence>
<keyword evidence="3" id="KW-1185">Reference proteome</keyword>
<dbReference type="InterPro" id="IPR026444">
    <property type="entry name" value="Secre_tail"/>
</dbReference>
<protein>
    <recommendedName>
        <fullName evidence="1">Secretion system C-terminal sorting domain-containing protein</fullName>
    </recommendedName>
</protein>
<dbReference type="Gene3D" id="2.60.40.10">
    <property type="entry name" value="Immunoglobulins"/>
    <property type="match status" value="2"/>
</dbReference>